<keyword evidence="6 8" id="KW-0472">Membrane</keyword>
<evidence type="ECO:0000256" key="7">
    <source>
        <dbReference type="ARBA" id="ARBA00037968"/>
    </source>
</evidence>
<dbReference type="Gene3D" id="1.20.1250.20">
    <property type="entry name" value="MFS general substrate transporter like domains"/>
    <property type="match status" value="2"/>
</dbReference>
<evidence type="ECO:0000256" key="6">
    <source>
        <dbReference type="ARBA" id="ARBA00023136"/>
    </source>
</evidence>
<dbReference type="AlphaFoldDB" id="A0A9P4PWG4"/>
<name>A0A9P4PWG4_9PLEO</name>
<feature type="transmembrane region" description="Helical" evidence="8">
    <location>
        <begin position="478"/>
        <end position="499"/>
    </location>
</feature>
<keyword evidence="4 8" id="KW-0812">Transmembrane</keyword>
<dbReference type="GO" id="GO:0022857">
    <property type="term" value="F:transmembrane transporter activity"/>
    <property type="evidence" value="ECO:0007669"/>
    <property type="project" value="InterPro"/>
</dbReference>
<organism evidence="10 11">
    <name type="scientific">Karstenula rhodostoma CBS 690.94</name>
    <dbReference type="NCBI Taxonomy" id="1392251"/>
    <lineage>
        <taxon>Eukaryota</taxon>
        <taxon>Fungi</taxon>
        <taxon>Dikarya</taxon>
        <taxon>Ascomycota</taxon>
        <taxon>Pezizomycotina</taxon>
        <taxon>Dothideomycetes</taxon>
        <taxon>Pleosporomycetidae</taxon>
        <taxon>Pleosporales</taxon>
        <taxon>Massarineae</taxon>
        <taxon>Didymosphaeriaceae</taxon>
        <taxon>Karstenula</taxon>
    </lineage>
</organism>
<feature type="transmembrane region" description="Helical" evidence="8">
    <location>
        <begin position="214"/>
        <end position="236"/>
    </location>
</feature>
<dbReference type="InterPro" id="IPR020846">
    <property type="entry name" value="MFS_dom"/>
</dbReference>
<evidence type="ECO:0000313" key="11">
    <source>
        <dbReference type="Proteomes" id="UP000799764"/>
    </source>
</evidence>
<comment type="subcellular location">
    <subcellularLocation>
        <location evidence="1">Cell membrane</location>
        <topology evidence="1">Multi-pass membrane protein</topology>
    </subcellularLocation>
</comment>
<dbReference type="InterPro" id="IPR036259">
    <property type="entry name" value="MFS_trans_sf"/>
</dbReference>
<protein>
    <submittedName>
        <fullName evidence="10">Major facilitator superfamily transporter</fullName>
    </submittedName>
</protein>
<evidence type="ECO:0000256" key="2">
    <source>
        <dbReference type="ARBA" id="ARBA00022448"/>
    </source>
</evidence>
<evidence type="ECO:0000256" key="1">
    <source>
        <dbReference type="ARBA" id="ARBA00004651"/>
    </source>
</evidence>
<dbReference type="SUPFAM" id="SSF103473">
    <property type="entry name" value="MFS general substrate transporter"/>
    <property type="match status" value="1"/>
</dbReference>
<evidence type="ECO:0000259" key="9">
    <source>
        <dbReference type="PROSITE" id="PS50850"/>
    </source>
</evidence>
<dbReference type="InterPro" id="IPR011701">
    <property type="entry name" value="MFS"/>
</dbReference>
<accession>A0A9P4PWG4</accession>
<dbReference type="OrthoDB" id="3639251at2759"/>
<evidence type="ECO:0000256" key="8">
    <source>
        <dbReference type="SAM" id="Phobius"/>
    </source>
</evidence>
<dbReference type="FunFam" id="1.20.1250.20:FF:000065">
    <property type="entry name" value="Putative MFS pantothenate transporter"/>
    <property type="match status" value="1"/>
</dbReference>
<keyword evidence="5 8" id="KW-1133">Transmembrane helix</keyword>
<dbReference type="PROSITE" id="PS50850">
    <property type="entry name" value="MFS"/>
    <property type="match status" value="1"/>
</dbReference>
<gene>
    <name evidence="10" type="ORF">P171DRAFT_376122</name>
</gene>
<comment type="similarity">
    <text evidence="7">Belongs to the major facilitator superfamily. Allantoate permease family.</text>
</comment>
<dbReference type="Pfam" id="PF07690">
    <property type="entry name" value="MFS_1"/>
    <property type="match status" value="1"/>
</dbReference>
<proteinExistence type="inferred from homology"/>
<feature type="transmembrane region" description="Helical" evidence="8">
    <location>
        <begin position="388"/>
        <end position="406"/>
    </location>
</feature>
<dbReference type="EMBL" id="MU001492">
    <property type="protein sequence ID" value="KAF2451726.1"/>
    <property type="molecule type" value="Genomic_DNA"/>
</dbReference>
<feature type="transmembrane region" description="Helical" evidence="8">
    <location>
        <begin position="317"/>
        <end position="337"/>
    </location>
</feature>
<dbReference type="PANTHER" id="PTHR43791">
    <property type="entry name" value="PERMEASE-RELATED"/>
    <property type="match status" value="1"/>
</dbReference>
<reference evidence="10" key="1">
    <citation type="journal article" date="2020" name="Stud. Mycol.">
        <title>101 Dothideomycetes genomes: a test case for predicting lifestyles and emergence of pathogens.</title>
        <authorList>
            <person name="Haridas S."/>
            <person name="Albert R."/>
            <person name="Binder M."/>
            <person name="Bloem J."/>
            <person name="Labutti K."/>
            <person name="Salamov A."/>
            <person name="Andreopoulos B."/>
            <person name="Baker S."/>
            <person name="Barry K."/>
            <person name="Bills G."/>
            <person name="Bluhm B."/>
            <person name="Cannon C."/>
            <person name="Castanera R."/>
            <person name="Culley D."/>
            <person name="Daum C."/>
            <person name="Ezra D."/>
            <person name="Gonzalez J."/>
            <person name="Henrissat B."/>
            <person name="Kuo A."/>
            <person name="Liang C."/>
            <person name="Lipzen A."/>
            <person name="Lutzoni F."/>
            <person name="Magnuson J."/>
            <person name="Mondo S."/>
            <person name="Nolan M."/>
            <person name="Ohm R."/>
            <person name="Pangilinan J."/>
            <person name="Park H.-J."/>
            <person name="Ramirez L."/>
            <person name="Alfaro M."/>
            <person name="Sun H."/>
            <person name="Tritt A."/>
            <person name="Yoshinaga Y."/>
            <person name="Zwiers L.-H."/>
            <person name="Turgeon B."/>
            <person name="Goodwin S."/>
            <person name="Spatafora J."/>
            <person name="Crous P."/>
            <person name="Grigoriev I."/>
        </authorList>
    </citation>
    <scope>NUCLEOTIDE SEQUENCE</scope>
    <source>
        <strain evidence="10">CBS 690.94</strain>
    </source>
</reference>
<feature type="domain" description="Major facilitator superfamily (MFS) profile" evidence="9">
    <location>
        <begin position="88"/>
        <end position="504"/>
    </location>
</feature>
<evidence type="ECO:0000256" key="5">
    <source>
        <dbReference type="ARBA" id="ARBA00022989"/>
    </source>
</evidence>
<keyword evidence="2" id="KW-0813">Transport</keyword>
<feature type="transmembrane region" description="Helical" evidence="8">
    <location>
        <begin position="357"/>
        <end position="376"/>
    </location>
</feature>
<evidence type="ECO:0000313" key="10">
    <source>
        <dbReference type="EMBL" id="KAF2451726.1"/>
    </source>
</evidence>
<sequence>MSTFASSGSATSYGTFASSRGVSSAIGADIIPDSKLEEETRVPTPEDQSIENERNIKEKVPWWSYIWDYEPGRTEEERRFISKLDVYLITLLSLGYFIKNLDQTNIATAFVSGMKEDLKMNGNEVNLMDSSWTVGYVIGQIPSQIIITKVRPSIWVPSCELVWTMLTFCLAAAKTSKQVIVIRFFVGLAESIFYPAAHTILGSWYKPSELGKRACIFHASSAAAGMFSGYLQAAVYKGLNGAHGFAGWQWLFIMDGIISLPICIAGFFLIPDLPENTRAFYLTQDDRALAKKRMLSAGRAPRSRLGRSALKRIFGRWHIYLLTILYIIFINTGPSGSVNPFSLWLKSEHYSVEKINIIPTAAAAIQLILTVVFAMFSDALRRRASIMSLSTLLGFFSALCLAIWTIPSGLKWTAFFLQRASVPYGPLSMAWANEICGKDAEERAVVIGVMNSLGYAFHAWVPLVTYPAGEAPRFRRGFAYSVVAFGAQGVITGLVAWMWKRENREGRGKVVDAEGARRAIVLSEE</sequence>
<comment type="caution">
    <text evidence="10">The sequence shown here is derived from an EMBL/GenBank/DDBJ whole genome shotgun (WGS) entry which is preliminary data.</text>
</comment>
<keyword evidence="11" id="KW-1185">Reference proteome</keyword>
<feature type="transmembrane region" description="Helical" evidence="8">
    <location>
        <begin position="179"/>
        <end position="202"/>
    </location>
</feature>
<dbReference type="GO" id="GO:0005886">
    <property type="term" value="C:plasma membrane"/>
    <property type="evidence" value="ECO:0007669"/>
    <property type="project" value="UniProtKB-SubCell"/>
</dbReference>
<dbReference type="PANTHER" id="PTHR43791:SF39">
    <property type="entry name" value="TRANSPORTER LIZ1_SEO1, PUTATIVE (AFU_ORTHOLOGUE AFUA_3G00980)-RELATED"/>
    <property type="match status" value="1"/>
</dbReference>
<feature type="transmembrane region" description="Helical" evidence="8">
    <location>
        <begin position="248"/>
        <end position="270"/>
    </location>
</feature>
<evidence type="ECO:0000256" key="3">
    <source>
        <dbReference type="ARBA" id="ARBA00022475"/>
    </source>
</evidence>
<evidence type="ECO:0000256" key="4">
    <source>
        <dbReference type="ARBA" id="ARBA00022692"/>
    </source>
</evidence>
<keyword evidence="3" id="KW-1003">Cell membrane</keyword>
<dbReference type="FunFam" id="1.20.1250.20:FF:000386">
    <property type="entry name" value="MFS general substrate transporter"/>
    <property type="match status" value="1"/>
</dbReference>
<dbReference type="Proteomes" id="UP000799764">
    <property type="component" value="Unassembled WGS sequence"/>
</dbReference>